<comment type="caution">
    <text evidence="1">The sequence shown here is derived from an EMBL/GenBank/DDBJ whole genome shotgun (WGS) entry which is preliminary data.</text>
</comment>
<proteinExistence type="predicted"/>
<evidence type="ECO:0000313" key="2">
    <source>
        <dbReference type="Proteomes" id="UP001500394"/>
    </source>
</evidence>
<reference evidence="2" key="1">
    <citation type="journal article" date="2019" name="Int. J. Syst. Evol. Microbiol.">
        <title>The Global Catalogue of Microorganisms (GCM) 10K type strain sequencing project: providing services to taxonomists for standard genome sequencing and annotation.</title>
        <authorList>
            <consortium name="The Broad Institute Genomics Platform"/>
            <consortium name="The Broad Institute Genome Sequencing Center for Infectious Disease"/>
            <person name="Wu L."/>
            <person name="Ma J."/>
        </authorList>
    </citation>
    <scope>NUCLEOTIDE SEQUENCE [LARGE SCALE GENOMIC DNA]</scope>
    <source>
        <strain evidence="2">JCM 17858</strain>
    </source>
</reference>
<gene>
    <name evidence="1" type="ORF">GCM10023173_10340</name>
</gene>
<sequence length="182" mass="20842">MNPEKFSTITAALLSSSAASLKQEVLKVATINDLFELANRVEDARICFKASWALEHILLSEKKLLLSYATPSIEAFLKNSNWSALRSITKLIMELLSLNYPLTQEQEEMIINKTYDILEDSECPIAVRCNGYDILYYLSVKHYWLIDELKNKMQLDIEKNQSAALVSRSKSIYKKLKRISNS</sequence>
<dbReference type="Proteomes" id="UP001500394">
    <property type="component" value="Unassembled WGS sequence"/>
</dbReference>
<protein>
    <recommendedName>
        <fullName evidence="3">Adenylosuccinate lyase</fullName>
    </recommendedName>
</protein>
<organism evidence="1 2">
    <name type="scientific">Sphingobacterium thermophilum</name>
    <dbReference type="NCBI Taxonomy" id="768534"/>
    <lineage>
        <taxon>Bacteria</taxon>
        <taxon>Pseudomonadati</taxon>
        <taxon>Bacteroidota</taxon>
        <taxon>Sphingobacteriia</taxon>
        <taxon>Sphingobacteriales</taxon>
        <taxon>Sphingobacteriaceae</taxon>
        <taxon>Sphingobacterium</taxon>
    </lineage>
</organism>
<accession>A0ABP8QZF3</accession>
<evidence type="ECO:0000313" key="1">
    <source>
        <dbReference type="EMBL" id="GAA4514065.1"/>
    </source>
</evidence>
<dbReference type="SUPFAM" id="SSF48371">
    <property type="entry name" value="ARM repeat"/>
    <property type="match status" value="1"/>
</dbReference>
<keyword evidence="2" id="KW-1185">Reference proteome</keyword>
<evidence type="ECO:0008006" key="3">
    <source>
        <dbReference type="Google" id="ProtNLM"/>
    </source>
</evidence>
<dbReference type="InterPro" id="IPR016024">
    <property type="entry name" value="ARM-type_fold"/>
</dbReference>
<dbReference type="EMBL" id="BAABGR010000010">
    <property type="protein sequence ID" value="GAA4514065.1"/>
    <property type="molecule type" value="Genomic_DNA"/>
</dbReference>
<dbReference type="RefSeq" id="WP_345065673.1">
    <property type="nucleotide sequence ID" value="NZ_BAABGR010000010.1"/>
</dbReference>
<name>A0ABP8QZF3_9SPHI</name>